<evidence type="ECO:0000259" key="2">
    <source>
        <dbReference type="Pfam" id="PF09822"/>
    </source>
</evidence>
<evidence type="ECO:0000256" key="1">
    <source>
        <dbReference type="SAM" id="Phobius"/>
    </source>
</evidence>
<feature type="transmembrane region" description="Helical" evidence="1">
    <location>
        <begin position="40"/>
        <end position="64"/>
    </location>
</feature>
<gene>
    <name evidence="4" type="ORF">KC717_06150</name>
</gene>
<reference evidence="4" key="1">
    <citation type="submission" date="2020-04" db="EMBL/GenBank/DDBJ databases">
        <authorList>
            <person name="Zhang T."/>
        </authorList>
    </citation>
    <scope>NUCLEOTIDE SEQUENCE</scope>
    <source>
        <strain evidence="4">HKST-UBA11</strain>
    </source>
</reference>
<feature type="transmembrane region" description="Helical" evidence="1">
    <location>
        <begin position="267"/>
        <end position="287"/>
    </location>
</feature>
<dbReference type="Pfam" id="PF09822">
    <property type="entry name" value="ABC_transp_aux"/>
    <property type="match status" value="1"/>
</dbReference>
<comment type="caution">
    <text evidence="4">The sequence shown here is derived from an EMBL/GenBank/DDBJ whole genome shotgun (WGS) entry which is preliminary data.</text>
</comment>
<sequence>MKKLTLKKPEIKFEKPGKTSFKNYVTLVKKDLRSYFLSPLGFVVLGVFFLLHIMLFSTIGQFFALGRAQLDGLFQMLPLTLVFILPALTMGSISSEKSNGTLEYLFTKPVSILEFVLAKISAVTLFLALAYFVEYLAVSLIFLFGDFDSGKIIAQYIGALLLTVSLASFGVFVSSLSKSQVGSYLITFVLVLAGILVGWSPIARMFPIGFASIIENVSILTQFQSTITGALDFRTLIYFVGFTSLFVLLSYYILLSQKLPKKAPQLMTVRGLTAVIALVLVIATAYGQRIPGRIDFTENQINSISGATKDVLSSLPETVTVTIYYSENLPIQFQSIQRDIFSLLRDFDRIGDQNVSIVYKSTSNEGDAAEAEAVGIQQLTFEQLANNSYGISTGYLGLTIAKGEETQVIPIVDSTDTLEYDLVSRIKDLTTTERSKIGILTEGVRLNAVGQGGFDSYSQLNEFLSREYEVVQVQSTVEELPEVAEGEEAPEPTTTFTIPEDLSVLLIPGPNVQFEDDVVTKIKDYFTNGGSVFLLADPVAIEAQFELLATPVESNLNSLFEDLGVTLEDGLLFDLLSHESVQLNGFQLPIAYPFFTAPLATGDSPTTTGASKLLMNWGGFLTIDDTAENFEITELYRTSESAGFQSPDGYNIDLEYDWRQVNENELDSFPVAASILAKEGSEGRAIMVADADIISDFSINQNASFVINSIEWLTQEDSLAQIRTKQRLASPLQRSIEGSEGTLGQLPLLDFMPLVLPSTLLIGTVVAGITRKVLRNKEMKKVYKG</sequence>
<dbReference type="Proteomes" id="UP000754563">
    <property type="component" value="Unassembled WGS sequence"/>
</dbReference>
<feature type="domain" description="DUF7088" evidence="3">
    <location>
        <begin position="298"/>
        <end position="398"/>
    </location>
</feature>
<name>A0A955RKV8_9BACT</name>
<protein>
    <submittedName>
        <fullName evidence="4">Gldg family protein</fullName>
    </submittedName>
</protein>
<dbReference type="PANTHER" id="PTHR43471">
    <property type="entry name" value="ABC TRANSPORTER PERMEASE"/>
    <property type="match status" value="1"/>
</dbReference>
<reference evidence="4" key="2">
    <citation type="journal article" date="2021" name="Microbiome">
        <title>Successional dynamics and alternative stable states in a saline activated sludge microbial community over 9 years.</title>
        <authorList>
            <person name="Wang Y."/>
            <person name="Ye J."/>
            <person name="Ju F."/>
            <person name="Liu L."/>
            <person name="Boyd J.A."/>
            <person name="Deng Y."/>
            <person name="Parks D.H."/>
            <person name="Jiang X."/>
            <person name="Yin X."/>
            <person name="Woodcroft B.J."/>
            <person name="Tyson G.W."/>
            <person name="Hugenholtz P."/>
            <person name="Polz M.F."/>
            <person name="Zhang T."/>
        </authorList>
    </citation>
    <scope>NUCLEOTIDE SEQUENCE</scope>
    <source>
        <strain evidence="4">HKST-UBA11</strain>
    </source>
</reference>
<evidence type="ECO:0000313" key="4">
    <source>
        <dbReference type="EMBL" id="MCA9386200.1"/>
    </source>
</evidence>
<keyword evidence="1" id="KW-1133">Transmembrane helix</keyword>
<dbReference type="EMBL" id="JAGQLH010000096">
    <property type="protein sequence ID" value="MCA9386200.1"/>
    <property type="molecule type" value="Genomic_DNA"/>
</dbReference>
<proteinExistence type="predicted"/>
<organism evidence="4 5">
    <name type="scientific">Candidatus Dojkabacteria bacterium</name>
    <dbReference type="NCBI Taxonomy" id="2099670"/>
    <lineage>
        <taxon>Bacteria</taxon>
        <taxon>Candidatus Dojkabacteria</taxon>
    </lineage>
</organism>
<dbReference type="InterPro" id="IPR055396">
    <property type="entry name" value="DUF7088"/>
</dbReference>
<keyword evidence="1" id="KW-0812">Transmembrane</keyword>
<feature type="transmembrane region" description="Helical" evidence="1">
    <location>
        <begin position="751"/>
        <end position="770"/>
    </location>
</feature>
<dbReference type="AlphaFoldDB" id="A0A955RKV8"/>
<feature type="transmembrane region" description="Helical" evidence="1">
    <location>
        <begin position="156"/>
        <end position="175"/>
    </location>
</feature>
<feature type="transmembrane region" description="Helical" evidence="1">
    <location>
        <begin position="115"/>
        <end position="144"/>
    </location>
</feature>
<accession>A0A955RKV8</accession>
<dbReference type="InterPro" id="IPR019196">
    <property type="entry name" value="ABC_transp_unknown"/>
</dbReference>
<dbReference type="Pfam" id="PF23357">
    <property type="entry name" value="DUF7088"/>
    <property type="match status" value="1"/>
</dbReference>
<keyword evidence="1" id="KW-0472">Membrane</keyword>
<evidence type="ECO:0000259" key="3">
    <source>
        <dbReference type="Pfam" id="PF23357"/>
    </source>
</evidence>
<feature type="transmembrane region" description="Helical" evidence="1">
    <location>
        <begin position="76"/>
        <end position="95"/>
    </location>
</feature>
<feature type="transmembrane region" description="Helical" evidence="1">
    <location>
        <begin position="181"/>
        <end position="199"/>
    </location>
</feature>
<evidence type="ECO:0000313" key="5">
    <source>
        <dbReference type="Proteomes" id="UP000754563"/>
    </source>
</evidence>
<feature type="transmembrane region" description="Helical" evidence="1">
    <location>
        <begin position="236"/>
        <end position="255"/>
    </location>
</feature>
<dbReference type="Pfam" id="PF12730">
    <property type="entry name" value="ABC2_membrane_4"/>
    <property type="match status" value="1"/>
</dbReference>
<feature type="domain" description="ABC-type uncharacterised transport system" evidence="2">
    <location>
        <begin position="434"/>
        <end position="697"/>
    </location>
</feature>